<dbReference type="Proteomes" id="UP000464674">
    <property type="component" value="Chromosome"/>
</dbReference>
<gene>
    <name evidence="9" type="ORF">FMA36_02200</name>
</gene>
<feature type="transmembrane region" description="Helical" evidence="8">
    <location>
        <begin position="361"/>
        <end position="379"/>
    </location>
</feature>
<keyword evidence="2" id="KW-1003">Cell membrane</keyword>
<comment type="subcellular location">
    <subcellularLocation>
        <location evidence="1">Cell membrane</location>
        <topology evidence="1">Multi-pass membrane protein</topology>
    </subcellularLocation>
</comment>
<reference evidence="9 10" key="1">
    <citation type="journal article" date="2020" name="Carbohydr. Polym.">
        <title>Characterization and optimization of production of bacterial cellulose from strain CGMCC 17276 based on whole-genome analysis.</title>
        <authorList>
            <person name="Lu T."/>
            <person name="Gao H."/>
            <person name="Liao B."/>
            <person name="Wu J."/>
            <person name="Zhang W."/>
            <person name="Huang J."/>
            <person name="Liu M."/>
            <person name="Huang J."/>
            <person name="Chang Z."/>
            <person name="Jin M."/>
            <person name="Yi Z."/>
            <person name="Jiang D."/>
        </authorList>
    </citation>
    <scope>NUCLEOTIDE SEQUENCE [LARGE SCALE GENOMIC DNA]</scope>
    <source>
        <strain evidence="9 10">CGMCC 17276</strain>
    </source>
</reference>
<feature type="transmembrane region" description="Helical" evidence="8">
    <location>
        <begin position="231"/>
        <end position="257"/>
    </location>
</feature>
<feature type="transmembrane region" description="Helical" evidence="8">
    <location>
        <begin position="126"/>
        <end position="143"/>
    </location>
</feature>
<dbReference type="AlphaFoldDB" id="A0A857FJU1"/>
<feature type="transmembrane region" description="Helical" evidence="8">
    <location>
        <begin position="31"/>
        <end position="48"/>
    </location>
</feature>
<feature type="transmembrane region" description="Helical" evidence="8">
    <location>
        <begin position="314"/>
        <end position="332"/>
    </location>
</feature>
<evidence type="ECO:0000256" key="4">
    <source>
        <dbReference type="ARBA" id="ARBA00022679"/>
    </source>
</evidence>
<dbReference type="InterPro" id="IPR050297">
    <property type="entry name" value="LipidA_mod_glycosyltrf_83"/>
</dbReference>
<evidence type="ECO:0000256" key="6">
    <source>
        <dbReference type="ARBA" id="ARBA00022989"/>
    </source>
</evidence>
<keyword evidence="4 9" id="KW-0808">Transferase</keyword>
<evidence type="ECO:0000313" key="10">
    <source>
        <dbReference type="Proteomes" id="UP000464674"/>
    </source>
</evidence>
<evidence type="ECO:0000313" key="9">
    <source>
        <dbReference type="EMBL" id="QHC34476.1"/>
    </source>
</evidence>
<evidence type="ECO:0000256" key="2">
    <source>
        <dbReference type="ARBA" id="ARBA00022475"/>
    </source>
</evidence>
<dbReference type="GO" id="GO:0016763">
    <property type="term" value="F:pentosyltransferase activity"/>
    <property type="evidence" value="ECO:0007669"/>
    <property type="project" value="TreeGrafter"/>
</dbReference>
<dbReference type="EMBL" id="CP041348">
    <property type="protein sequence ID" value="QHC34476.1"/>
    <property type="molecule type" value="Genomic_DNA"/>
</dbReference>
<feature type="transmembrane region" description="Helical" evidence="8">
    <location>
        <begin position="277"/>
        <end position="302"/>
    </location>
</feature>
<feature type="transmembrane region" description="Helical" evidence="8">
    <location>
        <begin position="193"/>
        <end position="219"/>
    </location>
</feature>
<dbReference type="GO" id="GO:0005886">
    <property type="term" value="C:plasma membrane"/>
    <property type="evidence" value="ECO:0007669"/>
    <property type="project" value="UniProtKB-SubCell"/>
</dbReference>
<evidence type="ECO:0000256" key="3">
    <source>
        <dbReference type="ARBA" id="ARBA00022676"/>
    </source>
</evidence>
<feature type="transmembrane region" description="Helical" evidence="8">
    <location>
        <begin position="101"/>
        <end position="120"/>
    </location>
</feature>
<dbReference type="GO" id="GO:0009103">
    <property type="term" value="P:lipopolysaccharide biosynthetic process"/>
    <property type="evidence" value="ECO:0007669"/>
    <property type="project" value="UniProtKB-ARBA"/>
</dbReference>
<evidence type="ECO:0000256" key="5">
    <source>
        <dbReference type="ARBA" id="ARBA00022692"/>
    </source>
</evidence>
<evidence type="ECO:0000256" key="8">
    <source>
        <dbReference type="SAM" id="Phobius"/>
    </source>
</evidence>
<keyword evidence="3" id="KW-0328">Glycosyltransferase</keyword>
<name>A0A857FJU1_KOMXY</name>
<evidence type="ECO:0000256" key="7">
    <source>
        <dbReference type="ARBA" id="ARBA00023136"/>
    </source>
</evidence>
<evidence type="ECO:0000256" key="1">
    <source>
        <dbReference type="ARBA" id="ARBA00004651"/>
    </source>
</evidence>
<keyword evidence="6 8" id="KW-1133">Transmembrane helix</keyword>
<proteinExistence type="predicted"/>
<organism evidence="9 10">
    <name type="scientific">Komagataeibacter xylinus</name>
    <name type="common">Gluconacetobacter xylinus</name>
    <dbReference type="NCBI Taxonomy" id="28448"/>
    <lineage>
        <taxon>Bacteria</taxon>
        <taxon>Pseudomonadati</taxon>
        <taxon>Pseudomonadota</taxon>
        <taxon>Alphaproteobacteria</taxon>
        <taxon>Acetobacterales</taxon>
        <taxon>Acetobacteraceae</taxon>
        <taxon>Komagataeibacter</taxon>
    </lineage>
</organism>
<accession>A0A857FJU1</accession>
<protein>
    <submittedName>
        <fullName evidence="9">Glycosyltransferase family 39 protein</fullName>
    </submittedName>
</protein>
<dbReference type="PANTHER" id="PTHR33908:SF11">
    <property type="entry name" value="MEMBRANE PROTEIN"/>
    <property type="match status" value="1"/>
</dbReference>
<keyword evidence="7 8" id="KW-0472">Membrane</keyword>
<sequence length="510" mass="56842">MVVRHCVHAFQVRFRITKMGTKKACDGHGSLNYSIIIAIFCILCRFSSFGNPLINVDEGFYLFVGGDMLHGAIPFVDVWDRKPLGLFIIYAFFHLFGPYRLWAYQIGALASVCLTAVVAMKMARCVASAIGALFAALLYVAWLNLAGGEGGQSPVFYNLLAGCAMLNIVRLISAEKPTQSEIIKKGGMAMLLFGLSLQIKYTTVFEGCFAGIFLGYILRQNRFSWGATARYLLLFAAIALLPTVLVGGGYWLCGYGWNWWFANILSIFHRTKEPPAILAHNFMNIMLLIGPLLLNIVLQMILCRNRTAVQRKCAFFFNAWSVCAVIGVFLIGEWYNHYAIPAFLPLSIASAALFASPVGRIWLMVLLAAGTVAGQVMVLENQKNSGNARTFHNVLNVISKEKGCLFIYNGSAIFYDFLPPCKLTDHPFPGHFHSVVENRATGMDPATEIKKVLGQNPTYIMAYTPAEPDENEAVRAILYDRIRQAYMEAYRERQGNGFLVLYRLDAHHKP</sequence>
<dbReference type="PANTHER" id="PTHR33908">
    <property type="entry name" value="MANNOSYLTRANSFERASE YKCB-RELATED"/>
    <property type="match status" value="1"/>
</dbReference>
<keyword evidence="5 8" id="KW-0812">Transmembrane</keyword>